<evidence type="ECO:0000256" key="1">
    <source>
        <dbReference type="SAM" id="SignalP"/>
    </source>
</evidence>
<reference evidence="2 3" key="1">
    <citation type="submission" date="2021-03" db="EMBL/GenBank/DDBJ databases">
        <title>Whole genome sequence of Jiella sp. MQZ13P-4.</title>
        <authorList>
            <person name="Tuo L."/>
        </authorList>
    </citation>
    <scope>NUCLEOTIDE SEQUENCE [LARGE SCALE GENOMIC DNA]</scope>
    <source>
        <strain evidence="2 3">MQZ13P-4</strain>
    </source>
</reference>
<dbReference type="InterPro" id="IPR036709">
    <property type="entry name" value="Autotransporte_beta_dom_sf"/>
</dbReference>
<dbReference type="EMBL" id="JAFMPY010000038">
    <property type="protein sequence ID" value="MBO0906350.1"/>
    <property type="molecule type" value="Genomic_DNA"/>
</dbReference>
<feature type="signal peptide" evidence="1">
    <location>
        <begin position="1"/>
        <end position="23"/>
    </location>
</feature>
<name>A0ABS3J9M1_9HYPH</name>
<evidence type="ECO:0000313" key="2">
    <source>
        <dbReference type="EMBL" id="MBO0906350.1"/>
    </source>
</evidence>
<evidence type="ECO:0000313" key="3">
    <source>
        <dbReference type="Proteomes" id="UP000664288"/>
    </source>
</evidence>
<keyword evidence="3" id="KW-1185">Reference proteome</keyword>
<feature type="chain" id="PRO_5047526318" evidence="1">
    <location>
        <begin position="24"/>
        <end position="351"/>
    </location>
</feature>
<comment type="caution">
    <text evidence="2">The sequence shown here is derived from an EMBL/GenBank/DDBJ whole genome shotgun (WGS) entry which is preliminary data.</text>
</comment>
<protein>
    <submittedName>
        <fullName evidence="2">Autotransporter outer membrane beta-barrel domain-containing protein</fullName>
    </submittedName>
</protein>
<keyword evidence="1" id="KW-0732">Signal</keyword>
<gene>
    <name evidence="2" type="ORF">J1C47_22095</name>
</gene>
<organism evidence="2 3">
    <name type="scientific">Jiella sonneratiae</name>
    <dbReference type="NCBI Taxonomy" id="2816856"/>
    <lineage>
        <taxon>Bacteria</taxon>
        <taxon>Pseudomonadati</taxon>
        <taxon>Pseudomonadota</taxon>
        <taxon>Alphaproteobacteria</taxon>
        <taxon>Hyphomicrobiales</taxon>
        <taxon>Aurantimonadaceae</taxon>
        <taxon>Jiella</taxon>
    </lineage>
</organism>
<dbReference type="SUPFAM" id="SSF103515">
    <property type="entry name" value="Autotransporter"/>
    <property type="match status" value="1"/>
</dbReference>
<dbReference type="RefSeq" id="WP_207352981.1">
    <property type="nucleotide sequence ID" value="NZ_JAFMPY010000038.1"/>
</dbReference>
<sequence>MKTRHIYVAAASLAGLVTGQAKAADVVGYEPAPTAVTIETTDSIADVRIGAAYLNQDIVNGYGTVIDDAPFNFLGQAEDGRDLSRVGVEGGFDIWSSLSASRSLYLGFNGVYTQGAEIDDGSLPTAGPVPFLDVLPITGAPSPGAIDSGFGTTYNVNASLEYKRFDGSIGYGLPQSYFGADVAFGVFASYGGIDLNTTINTQNGGFTFLHEDVDIGSVGPMVAARKSFDLSSNVEAFVEGQAAVVYAHGKLDAFQNASNFANPLAVSDSSSDIAGVGQLRVGFNFIPAGGKSKLGIYGGVGVRNDTYEIVNPRSASGLVANNPASYSPEASHLEQTLQYSASIGANLSIPF</sequence>
<dbReference type="Proteomes" id="UP000664288">
    <property type="component" value="Unassembled WGS sequence"/>
</dbReference>
<proteinExistence type="predicted"/>
<accession>A0ABS3J9M1</accession>